<evidence type="ECO:0000313" key="2">
    <source>
        <dbReference type="EMBL" id="GAA3285351.1"/>
    </source>
</evidence>
<keyword evidence="3" id="KW-1185">Reference proteome</keyword>
<dbReference type="PANTHER" id="PTHR43364">
    <property type="entry name" value="NADH-SPECIFIC METHYLGLYOXAL REDUCTASE-RELATED"/>
    <property type="match status" value="1"/>
</dbReference>
<evidence type="ECO:0000313" key="3">
    <source>
        <dbReference type="Proteomes" id="UP001501736"/>
    </source>
</evidence>
<dbReference type="InterPro" id="IPR023210">
    <property type="entry name" value="NADP_OxRdtase_dom"/>
</dbReference>
<dbReference type="InterPro" id="IPR036812">
    <property type="entry name" value="NAD(P)_OxRdtase_dom_sf"/>
</dbReference>
<dbReference type="SUPFAM" id="SSF51430">
    <property type="entry name" value="NAD(P)-linked oxidoreductase"/>
    <property type="match status" value="1"/>
</dbReference>
<organism evidence="2 3">
    <name type="scientific">Nesterenkonia halobia</name>
    <dbReference type="NCBI Taxonomy" id="37922"/>
    <lineage>
        <taxon>Bacteria</taxon>
        <taxon>Bacillati</taxon>
        <taxon>Actinomycetota</taxon>
        <taxon>Actinomycetes</taxon>
        <taxon>Micrococcales</taxon>
        <taxon>Micrococcaceae</taxon>
        <taxon>Nesterenkonia</taxon>
    </lineage>
</organism>
<feature type="domain" description="NADP-dependent oxidoreductase" evidence="1">
    <location>
        <begin position="13"/>
        <end position="309"/>
    </location>
</feature>
<dbReference type="PRINTS" id="PR00069">
    <property type="entry name" value="ALDKETRDTASE"/>
</dbReference>
<protein>
    <submittedName>
        <fullName evidence="2">Aldo/keto reductase</fullName>
    </submittedName>
</protein>
<dbReference type="Proteomes" id="UP001501736">
    <property type="component" value="Unassembled WGS sequence"/>
</dbReference>
<sequence>MAALGHTGIDLFELALGGNTFGWTSDREASFAVMDAYLDGGGNLIDTADVYSAWAEGHSGGESETMIGEWLASRGRRDDVVIATKVSQHPEFSGLSAPTVKAAAEASLRRLGTDHIDLYYAHFDDAETPLEETVGAFEELVRAGTIRAVGISNYSADRVREWFSIARREGWTVPAALQPHYNLVRRESYEADLAGVGAQENLAVMPYFALASGFLTGKYRGAEDLRGADREQMASGYVSEEGLRVVSTLEEIAAGHGVTIPTVALAWLRSRPTVAAPIASARTTAQLPALMESVRLQLGDDELAALDDVSARVPA</sequence>
<dbReference type="Gene3D" id="3.20.20.100">
    <property type="entry name" value="NADP-dependent oxidoreductase domain"/>
    <property type="match status" value="1"/>
</dbReference>
<dbReference type="PANTHER" id="PTHR43364:SF6">
    <property type="entry name" value="OXIDOREDUCTASE-RELATED"/>
    <property type="match status" value="1"/>
</dbReference>
<comment type="caution">
    <text evidence="2">The sequence shown here is derived from an EMBL/GenBank/DDBJ whole genome shotgun (WGS) entry which is preliminary data.</text>
</comment>
<dbReference type="EMBL" id="BAAAYG010000005">
    <property type="protein sequence ID" value="GAA3285351.1"/>
    <property type="molecule type" value="Genomic_DNA"/>
</dbReference>
<dbReference type="RefSeq" id="WP_344720378.1">
    <property type="nucleotide sequence ID" value="NZ_BAAAYG010000005.1"/>
</dbReference>
<dbReference type="Pfam" id="PF00248">
    <property type="entry name" value="Aldo_ket_red"/>
    <property type="match status" value="1"/>
</dbReference>
<dbReference type="InterPro" id="IPR020471">
    <property type="entry name" value="AKR"/>
</dbReference>
<gene>
    <name evidence="2" type="ORF">GCM10020260_17800</name>
</gene>
<dbReference type="PROSITE" id="PS00062">
    <property type="entry name" value="ALDOKETO_REDUCTASE_2"/>
    <property type="match status" value="1"/>
</dbReference>
<dbReference type="CDD" id="cd19081">
    <property type="entry name" value="AKR_AKR9C1"/>
    <property type="match status" value="1"/>
</dbReference>
<accession>A0ABP6RK72</accession>
<proteinExistence type="predicted"/>
<name>A0ABP6RK72_9MICC</name>
<evidence type="ECO:0000259" key="1">
    <source>
        <dbReference type="Pfam" id="PF00248"/>
    </source>
</evidence>
<reference evidence="3" key="1">
    <citation type="journal article" date="2019" name="Int. J. Syst. Evol. Microbiol.">
        <title>The Global Catalogue of Microorganisms (GCM) 10K type strain sequencing project: providing services to taxonomists for standard genome sequencing and annotation.</title>
        <authorList>
            <consortium name="The Broad Institute Genomics Platform"/>
            <consortium name="The Broad Institute Genome Sequencing Center for Infectious Disease"/>
            <person name="Wu L."/>
            <person name="Ma J."/>
        </authorList>
    </citation>
    <scope>NUCLEOTIDE SEQUENCE [LARGE SCALE GENOMIC DNA]</scope>
    <source>
        <strain evidence="3">JCM 11483</strain>
    </source>
</reference>
<dbReference type="InterPro" id="IPR050523">
    <property type="entry name" value="AKR_Detox_Biosynth"/>
</dbReference>
<dbReference type="InterPro" id="IPR018170">
    <property type="entry name" value="Aldo/ket_reductase_CS"/>
</dbReference>